<evidence type="ECO:0000256" key="1">
    <source>
        <dbReference type="ARBA" id="ARBA00022448"/>
    </source>
</evidence>
<dbReference type="PANTHER" id="PTHR42788:SF13">
    <property type="entry name" value="ALIPHATIC SULFONATES IMPORT ATP-BINDING PROTEIN SSUB"/>
    <property type="match status" value="1"/>
</dbReference>
<proteinExistence type="predicted"/>
<keyword evidence="1" id="KW-0813">Transport</keyword>
<dbReference type="AlphaFoldDB" id="W6N487"/>
<dbReference type="CDD" id="cd03293">
    <property type="entry name" value="ABC_NrtD_SsuB_transporters"/>
    <property type="match status" value="1"/>
</dbReference>
<dbReference type="GO" id="GO:0016887">
    <property type="term" value="F:ATP hydrolysis activity"/>
    <property type="evidence" value="ECO:0007669"/>
    <property type="project" value="InterPro"/>
</dbReference>
<reference evidence="5 6" key="1">
    <citation type="journal article" date="2015" name="Genome Announc.">
        <title>Draft Genome Sequence of Clostridium tyrobutyricum Strain DIVETGP, Isolated from Cow's Milk for Grana Padano Production.</title>
        <authorList>
            <person name="Soggiu A."/>
            <person name="Piras C."/>
            <person name="Gaiarsa S."/>
            <person name="Sassera D."/>
            <person name="Roncada P."/>
            <person name="Bendixen E."/>
            <person name="Brasca M."/>
            <person name="Bonizzi L."/>
        </authorList>
    </citation>
    <scope>NUCLEOTIDE SEQUENCE [LARGE SCALE GENOMIC DNA]</scope>
    <source>
        <strain evidence="5 6">DIVETGP</strain>
    </source>
</reference>
<dbReference type="EMBL" id="CBXI010000009">
    <property type="protein sequence ID" value="CDL90755.1"/>
    <property type="molecule type" value="Genomic_DNA"/>
</dbReference>
<name>W6N487_CLOTY</name>
<dbReference type="GeneID" id="29420069"/>
<keyword evidence="2" id="KW-0547">Nucleotide-binding</keyword>
<dbReference type="SMART" id="SM00382">
    <property type="entry name" value="AAA"/>
    <property type="match status" value="1"/>
</dbReference>
<dbReference type="InterPro" id="IPR003593">
    <property type="entry name" value="AAA+_ATPase"/>
</dbReference>
<dbReference type="InterPro" id="IPR003439">
    <property type="entry name" value="ABC_transporter-like_ATP-bd"/>
</dbReference>
<dbReference type="PROSITE" id="PS00211">
    <property type="entry name" value="ABC_TRANSPORTER_1"/>
    <property type="match status" value="1"/>
</dbReference>
<evidence type="ECO:0000256" key="3">
    <source>
        <dbReference type="ARBA" id="ARBA00022840"/>
    </source>
</evidence>
<organism evidence="5 6">
    <name type="scientific">Clostridium tyrobutyricum DIVETGP</name>
    <dbReference type="NCBI Taxonomy" id="1408889"/>
    <lineage>
        <taxon>Bacteria</taxon>
        <taxon>Bacillati</taxon>
        <taxon>Bacillota</taxon>
        <taxon>Clostridia</taxon>
        <taxon>Eubacteriales</taxon>
        <taxon>Clostridiaceae</taxon>
        <taxon>Clostridium</taxon>
    </lineage>
</organism>
<dbReference type="OrthoDB" id="9801958at2"/>
<keyword evidence="3 5" id="KW-0067">ATP-binding</keyword>
<protein>
    <submittedName>
        <fullName evidence="5">Taurine transport ATP-binding protein TauB</fullName>
    </submittedName>
</protein>
<dbReference type="InterPro" id="IPR027417">
    <property type="entry name" value="P-loop_NTPase"/>
</dbReference>
<dbReference type="RefSeq" id="WP_017895640.1">
    <property type="nucleotide sequence ID" value="NZ_CBXI010000009.1"/>
</dbReference>
<dbReference type="InterPro" id="IPR017871">
    <property type="entry name" value="ABC_transporter-like_CS"/>
</dbReference>
<dbReference type="PANTHER" id="PTHR42788">
    <property type="entry name" value="TAURINE IMPORT ATP-BINDING PROTEIN-RELATED"/>
    <property type="match status" value="1"/>
</dbReference>
<gene>
    <name evidence="5" type="ORF">CTDIVETGP_0825</name>
</gene>
<comment type="caution">
    <text evidence="5">The sequence shown here is derived from an EMBL/GenBank/DDBJ whole genome shotgun (WGS) entry which is preliminary data.</text>
</comment>
<evidence type="ECO:0000313" key="6">
    <source>
        <dbReference type="Proteomes" id="UP000019482"/>
    </source>
</evidence>
<evidence type="ECO:0000313" key="5">
    <source>
        <dbReference type="EMBL" id="CDL90755.1"/>
    </source>
</evidence>
<dbReference type="Gene3D" id="3.40.50.300">
    <property type="entry name" value="P-loop containing nucleotide triphosphate hydrolases"/>
    <property type="match status" value="1"/>
</dbReference>
<sequence>MAEKYNNIYKIVIENVKKLYNVVSEDEKSSKKFLAMENFNLNIKKGEFVTIVGPSGCGKSTILDILAGLSKPTSGKVYIDGKLVTGPDLDRGIILQGYALFPWLNVKQNIEFGLDIKGISKVERKKISKKYIDLVGLNKFENRYPHELSGGMKQRVAIARALAYDPEILLMDEPFAAVDAQNRELLQEELLSIWNKTKKTIVFVTHSIEEAIFLADKVVVMTNNPGKIKEIIKLNLKRPRNAVNMRISKEYNDIWNRIWQLLHSNSNKEGERKLDYGGIL</sequence>
<feature type="domain" description="ABC transporter" evidence="4">
    <location>
        <begin position="11"/>
        <end position="248"/>
    </location>
</feature>
<evidence type="ECO:0000259" key="4">
    <source>
        <dbReference type="PROSITE" id="PS50893"/>
    </source>
</evidence>
<dbReference type="Pfam" id="PF00005">
    <property type="entry name" value="ABC_tran"/>
    <property type="match status" value="1"/>
</dbReference>
<dbReference type="InterPro" id="IPR050166">
    <property type="entry name" value="ABC_transporter_ATP-bind"/>
</dbReference>
<keyword evidence="6" id="KW-1185">Reference proteome</keyword>
<dbReference type="SUPFAM" id="SSF52540">
    <property type="entry name" value="P-loop containing nucleoside triphosphate hydrolases"/>
    <property type="match status" value="1"/>
</dbReference>
<dbReference type="PROSITE" id="PS50893">
    <property type="entry name" value="ABC_TRANSPORTER_2"/>
    <property type="match status" value="1"/>
</dbReference>
<accession>W6N487</accession>
<dbReference type="GO" id="GO:0005524">
    <property type="term" value="F:ATP binding"/>
    <property type="evidence" value="ECO:0007669"/>
    <property type="project" value="UniProtKB-KW"/>
</dbReference>
<evidence type="ECO:0000256" key="2">
    <source>
        <dbReference type="ARBA" id="ARBA00022741"/>
    </source>
</evidence>
<dbReference type="Proteomes" id="UP000019482">
    <property type="component" value="Unassembled WGS sequence"/>
</dbReference>